<evidence type="ECO:0000313" key="3">
    <source>
        <dbReference type="Proteomes" id="UP000215223"/>
    </source>
</evidence>
<name>A0A229SC35_9PSEU</name>
<dbReference type="AlphaFoldDB" id="A0A229SC35"/>
<dbReference type="InterPro" id="IPR015073">
    <property type="entry name" value="DUF1883"/>
</dbReference>
<dbReference type="Gene3D" id="4.10.1210.10">
    <property type="entry name" value="Atu1913-like"/>
    <property type="match status" value="1"/>
</dbReference>
<accession>A0A229SC35</accession>
<gene>
    <name evidence="2" type="ORF">CFP71_15160</name>
</gene>
<dbReference type="RefSeq" id="WP_093934486.1">
    <property type="nucleotide sequence ID" value="NZ_NMQT01000051.1"/>
</dbReference>
<dbReference type="Pfam" id="PF08980">
    <property type="entry name" value="DUF1883"/>
    <property type="match status" value="1"/>
</dbReference>
<comment type="caution">
    <text evidence="2">The sequence shown here is derived from an EMBL/GenBank/DDBJ whole genome shotgun (WGS) entry which is preliminary data.</text>
</comment>
<dbReference type="Proteomes" id="UP000215223">
    <property type="component" value="Unassembled WGS sequence"/>
</dbReference>
<organism evidence="2 3">
    <name type="scientific">Amycolatopsis thailandensis</name>
    <dbReference type="NCBI Taxonomy" id="589330"/>
    <lineage>
        <taxon>Bacteria</taxon>
        <taxon>Bacillati</taxon>
        <taxon>Actinomycetota</taxon>
        <taxon>Actinomycetes</taxon>
        <taxon>Pseudonocardiales</taxon>
        <taxon>Pseudonocardiaceae</taxon>
        <taxon>Amycolatopsis</taxon>
    </lineage>
</organism>
<evidence type="ECO:0000259" key="1">
    <source>
        <dbReference type="Pfam" id="PF08980"/>
    </source>
</evidence>
<keyword evidence="3" id="KW-1185">Reference proteome</keyword>
<dbReference type="InterPro" id="IPR036488">
    <property type="entry name" value="DUF1883-like_sf"/>
</dbReference>
<dbReference type="EMBL" id="NMQT01000051">
    <property type="protein sequence ID" value="OXM56154.1"/>
    <property type="molecule type" value="Genomic_DNA"/>
</dbReference>
<feature type="domain" description="DUF1883" evidence="1">
    <location>
        <begin position="6"/>
        <end position="75"/>
    </location>
</feature>
<protein>
    <recommendedName>
        <fullName evidence="1">DUF1883 domain-containing protein</fullName>
    </recommendedName>
</protein>
<dbReference type="SUPFAM" id="SSF141099">
    <property type="entry name" value="Atu1913-like"/>
    <property type="match status" value="1"/>
</dbReference>
<reference evidence="2 3" key="1">
    <citation type="submission" date="2017-07" db="EMBL/GenBank/DDBJ databases">
        <title>Amycolatopsis thailandensis Genome sequencing and assembly.</title>
        <authorList>
            <person name="Kaur N."/>
            <person name="Mayilraj S."/>
        </authorList>
    </citation>
    <scope>NUCLEOTIDE SEQUENCE [LARGE SCALE GENOMIC DNA]</scope>
    <source>
        <strain evidence="2 3">JCM 16380</strain>
    </source>
</reference>
<sequence length="88" mass="9850">MHAKSFDLGILDRDTVVTVVVRARANIRLMTEVNYLAYRRRQLYKMLGGVALTPELKLTVPTTGHWFLVVDVDGLATPLLTPKVSVAR</sequence>
<proteinExistence type="predicted"/>
<dbReference type="OrthoDB" id="7285215at2"/>
<evidence type="ECO:0000313" key="2">
    <source>
        <dbReference type="EMBL" id="OXM56154.1"/>
    </source>
</evidence>